<dbReference type="SUPFAM" id="SSF53850">
    <property type="entry name" value="Periplasmic binding protein-like II"/>
    <property type="match status" value="1"/>
</dbReference>
<evidence type="ECO:0000256" key="4">
    <source>
        <dbReference type="ARBA" id="ARBA00023163"/>
    </source>
</evidence>
<dbReference type="Gene3D" id="3.40.190.10">
    <property type="entry name" value="Periplasmic binding protein-like II"/>
    <property type="match status" value="2"/>
</dbReference>
<dbReference type="Gene3D" id="1.10.10.10">
    <property type="entry name" value="Winged helix-like DNA-binding domain superfamily/Winged helix DNA-binding domain"/>
    <property type="match status" value="1"/>
</dbReference>
<sequence length="289" mass="32329">MQNLPPLNSLKAFEATARQLSFTKAAQELSVTRAAVSQQVKSLELLLNATLFERKGSQLVLTQAAKEYLPVVSHVFQTLSVTTQHLFSRQNTAQLNLHVAHSFCSQWLIPRLADFHRQHPEVSLKISTTANIVPNASAVSDVEIINGYGDWLSQDSIQLTEEHWIVVASPGFLHLNPIIELADLAKAPKISTSGYHESWQVWMKYQGHQAKFTNPVAEFEHSLLAIQAAINHFGVLLVRDFLVEDELAQGTLIQIGSWSMPSEGAHRMIVRGTDKPHVQAFTQWLRQSI</sequence>
<dbReference type="Pfam" id="PF03466">
    <property type="entry name" value="LysR_substrate"/>
    <property type="match status" value="1"/>
</dbReference>
<dbReference type="Pfam" id="PF00126">
    <property type="entry name" value="HTH_1"/>
    <property type="match status" value="1"/>
</dbReference>
<feature type="domain" description="HTH lysR-type" evidence="5">
    <location>
        <begin position="5"/>
        <end position="62"/>
    </location>
</feature>
<dbReference type="GO" id="GO:0006351">
    <property type="term" value="P:DNA-templated transcription"/>
    <property type="evidence" value="ECO:0007669"/>
    <property type="project" value="TreeGrafter"/>
</dbReference>
<comment type="similarity">
    <text evidence="1">Belongs to the LysR transcriptional regulatory family.</text>
</comment>
<dbReference type="InterPro" id="IPR058163">
    <property type="entry name" value="LysR-type_TF_proteobact-type"/>
</dbReference>
<dbReference type="GeneID" id="70914557"/>
<gene>
    <name evidence="6" type="ORF">BA890_20985</name>
</gene>
<keyword evidence="7" id="KW-1185">Reference proteome</keyword>
<dbReference type="SUPFAM" id="SSF46785">
    <property type="entry name" value="Winged helix' DNA-binding domain"/>
    <property type="match status" value="1"/>
</dbReference>
<dbReference type="CDD" id="cd08432">
    <property type="entry name" value="PBP2_GcdR_TrpI_HvrB_AmpR_like"/>
    <property type="match status" value="1"/>
</dbReference>
<dbReference type="PROSITE" id="PS50931">
    <property type="entry name" value="HTH_LYSR"/>
    <property type="match status" value="1"/>
</dbReference>
<dbReference type="PRINTS" id="PR00039">
    <property type="entry name" value="HTHLYSR"/>
</dbReference>
<evidence type="ECO:0000256" key="2">
    <source>
        <dbReference type="ARBA" id="ARBA00023015"/>
    </source>
</evidence>
<evidence type="ECO:0000259" key="5">
    <source>
        <dbReference type="PROSITE" id="PS50931"/>
    </source>
</evidence>
<protein>
    <submittedName>
        <fullName evidence="6">Transcriptional regulator</fullName>
    </submittedName>
</protein>
<evidence type="ECO:0000256" key="3">
    <source>
        <dbReference type="ARBA" id="ARBA00023125"/>
    </source>
</evidence>
<evidence type="ECO:0000313" key="7">
    <source>
        <dbReference type="Proteomes" id="UP000092741"/>
    </source>
</evidence>
<evidence type="ECO:0000313" key="6">
    <source>
        <dbReference type="EMBL" id="ANQ15188.1"/>
    </source>
</evidence>
<dbReference type="GO" id="GO:0003700">
    <property type="term" value="F:DNA-binding transcription factor activity"/>
    <property type="evidence" value="ECO:0007669"/>
    <property type="project" value="InterPro"/>
</dbReference>
<dbReference type="GO" id="GO:0043565">
    <property type="term" value="F:sequence-specific DNA binding"/>
    <property type="evidence" value="ECO:0007669"/>
    <property type="project" value="TreeGrafter"/>
</dbReference>
<dbReference type="AlphaFoldDB" id="A0AAN1CYH0"/>
<accession>A0AAN1CYH0</accession>
<proteinExistence type="inferred from homology"/>
<evidence type="ECO:0000256" key="1">
    <source>
        <dbReference type="ARBA" id="ARBA00009437"/>
    </source>
</evidence>
<dbReference type="KEGG" id="vna:PN96_17140"/>
<organism evidence="6 7">
    <name type="scientific">Vibrio natriegens NBRC 15636 = ATCC 14048 = DSM 759</name>
    <dbReference type="NCBI Taxonomy" id="1219067"/>
    <lineage>
        <taxon>Bacteria</taxon>
        <taxon>Pseudomonadati</taxon>
        <taxon>Pseudomonadota</taxon>
        <taxon>Gammaproteobacteria</taxon>
        <taxon>Vibrionales</taxon>
        <taxon>Vibrionaceae</taxon>
        <taxon>Vibrio</taxon>
    </lineage>
</organism>
<dbReference type="InterPro" id="IPR036388">
    <property type="entry name" value="WH-like_DNA-bd_sf"/>
</dbReference>
<dbReference type="EMBL" id="CP016346">
    <property type="protein sequence ID" value="ANQ15188.1"/>
    <property type="molecule type" value="Genomic_DNA"/>
</dbReference>
<keyword evidence="4" id="KW-0804">Transcription</keyword>
<keyword evidence="3" id="KW-0238">DNA-binding</keyword>
<dbReference type="RefSeq" id="WP_020334378.1">
    <property type="nucleotide sequence ID" value="NZ_ATFJ01000021.1"/>
</dbReference>
<dbReference type="InterPro" id="IPR036390">
    <property type="entry name" value="WH_DNA-bd_sf"/>
</dbReference>
<dbReference type="PANTHER" id="PTHR30537">
    <property type="entry name" value="HTH-TYPE TRANSCRIPTIONAL REGULATOR"/>
    <property type="match status" value="1"/>
</dbReference>
<dbReference type="InterPro" id="IPR005119">
    <property type="entry name" value="LysR_subst-bd"/>
</dbReference>
<keyword evidence="2" id="KW-0805">Transcription regulation</keyword>
<reference evidence="6 7" key="1">
    <citation type="submission" date="2016-07" db="EMBL/GenBank/DDBJ databases">
        <title>Developing Vibrio natriegens as a novel, fast-growing host for biotechnology.</title>
        <authorList>
            <person name="Weinstock M.T."/>
            <person name="Hesek E.D."/>
            <person name="Wilson C.M."/>
            <person name="Gibson D.G."/>
        </authorList>
    </citation>
    <scope>NUCLEOTIDE SEQUENCE [LARGE SCALE GENOMIC DNA]</scope>
    <source>
        <strain evidence="6 7">ATCC 14048</strain>
    </source>
</reference>
<dbReference type="InterPro" id="IPR000847">
    <property type="entry name" value="LysR_HTH_N"/>
</dbReference>
<dbReference type="PANTHER" id="PTHR30537:SF74">
    <property type="entry name" value="HTH-TYPE TRANSCRIPTIONAL REGULATOR TRPI"/>
    <property type="match status" value="1"/>
</dbReference>
<name>A0AAN1CYH0_VIBNA</name>
<dbReference type="Proteomes" id="UP000092741">
    <property type="component" value="Chromosome 2"/>
</dbReference>